<evidence type="ECO:0000313" key="1">
    <source>
        <dbReference type="EMBL" id="QSX28771.1"/>
    </source>
</evidence>
<keyword evidence="2" id="KW-1185">Reference proteome</keyword>
<proteinExistence type="predicted"/>
<dbReference type="RefSeq" id="WP_207324129.1">
    <property type="nucleotide sequence ID" value="NZ_CP071504.1"/>
</dbReference>
<reference evidence="1 2" key="1">
    <citation type="submission" date="2021-03" db="EMBL/GenBank/DDBJ databases">
        <title>Novel species identification of genus Shewanella.</title>
        <authorList>
            <person name="Liu G."/>
            <person name="Zhang Q."/>
        </authorList>
    </citation>
    <scope>NUCLEOTIDE SEQUENCE [LARGE SCALE GENOMIC DNA]</scope>
    <source>
        <strain evidence="1 2">FJAT-53726</strain>
    </source>
</reference>
<dbReference type="KEGG" id="scyp:JYB88_10840"/>
<organism evidence="1 2">
    <name type="scientific">Shewanella cyperi</name>
    <dbReference type="NCBI Taxonomy" id="2814292"/>
    <lineage>
        <taxon>Bacteria</taxon>
        <taxon>Pseudomonadati</taxon>
        <taxon>Pseudomonadota</taxon>
        <taxon>Gammaproteobacteria</taxon>
        <taxon>Alteromonadales</taxon>
        <taxon>Shewanellaceae</taxon>
        <taxon>Shewanella</taxon>
    </lineage>
</organism>
<accession>A0A975AJJ1</accession>
<dbReference type="AlphaFoldDB" id="A0A975AJJ1"/>
<protein>
    <submittedName>
        <fullName evidence="1">Uncharacterized protein</fullName>
    </submittedName>
</protein>
<dbReference type="EMBL" id="CP071504">
    <property type="protein sequence ID" value="QSX28771.1"/>
    <property type="molecule type" value="Genomic_DNA"/>
</dbReference>
<dbReference type="Proteomes" id="UP000663281">
    <property type="component" value="Chromosome"/>
</dbReference>
<evidence type="ECO:0000313" key="2">
    <source>
        <dbReference type="Proteomes" id="UP000663281"/>
    </source>
</evidence>
<sequence length="71" mass="8458">MEVIKRIKSKFDNRHVDIVRQANAFVLELYETKYDDEEECEYTVRVYPNPSGRFETLELALKEAKTLMQSK</sequence>
<gene>
    <name evidence="1" type="ORF">JYB88_10840</name>
</gene>
<name>A0A975AJJ1_9GAMM</name>